<evidence type="ECO:0000313" key="4">
    <source>
        <dbReference type="Proteomes" id="UP000694521"/>
    </source>
</evidence>
<dbReference type="Pfam" id="PF13733">
    <property type="entry name" value="Glyco_transf_7N"/>
    <property type="match status" value="1"/>
</dbReference>
<accession>A0A8B9DGM3</accession>
<dbReference type="GO" id="GO:0005975">
    <property type="term" value="P:carbohydrate metabolic process"/>
    <property type="evidence" value="ECO:0007669"/>
    <property type="project" value="InterPro"/>
</dbReference>
<keyword evidence="1" id="KW-0812">Transmembrane</keyword>
<name>A0A8B9DGM3_ANSCY</name>
<dbReference type="PANTHER" id="PTHR19300">
    <property type="entry name" value="BETA-1,4-GALACTOSYLTRANSFERASE"/>
    <property type="match status" value="1"/>
</dbReference>
<dbReference type="InterPro" id="IPR027995">
    <property type="entry name" value="Galactosyl_T_N"/>
</dbReference>
<dbReference type="Gene3D" id="3.90.550.10">
    <property type="entry name" value="Spore Coat Polysaccharide Biosynthesis Protein SpsA, Chain A"/>
    <property type="match status" value="1"/>
</dbReference>
<dbReference type="PANTHER" id="PTHR19300:SF42">
    <property type="entry name" value="BETA-1,4-GALACTOSYLTRANSFERASE"/>
    <property type="match status" value="1"/>
</dbReference>
<reference evidence="3" key="2">
    <citation type="submission" date="2025-09" db="UniProtKB">
        <authorList>
            <consortium name="Ensembl"/>
        </authorList>
    </citation>
    <scope>IDENTIFICATION</scope>
</reference>
<reference evidence="3" key="1">
    <citation type="submission" date="2025-08" db="UniProtKB">
        <authorList>
            <consortium name="Ensembl"/>
        </authorList>
    </citation>
    <scope>IDENTIFICATION</scope>
</reference>
<dbReference type="GO" id="GO:0005794">
    <property type="term" value="C:Golgi apparatus"/>
    <property type="evidence" value="ECO:0007669"/>
    <property type="project" value="TreeGrafter"/>
</dbReference>
<dbReference type="PRINTS" id="PR02050">
    <property type="entry name" value="B14GALTRFASE"/>
</dbReference>
<keyword evidence="1" id="KW-0472">Membrane</keyword>
<evidence type="ECO:0000256" key="1">
    <source>
        <dbReference type="SAM" id="Phobius"/>
    </source>
</evidence>
<dbReference type="InterPro" id="IPR003859">
    <property type="entry name" value="Galactosyl_T"/>
</dbReference>
<dbReference type="Ensembl" id="ENSACDT00005007155.1">
    <property type="protein sequence ID" value="ENSACDP00005005946.1"/>
    <property type="gene ID" value="ENSACDG00005004346.1"/>
</dbReference>
<keyword evidence="1" id="KW-1133">Transmembrane helix</keyword>
<protein>
    <recommendedName>
        <fullName evidence="2">Galactosyltransferase N-terminal domain-containing protein</fullName>
    </recommendedName>
</protein>
<dbReference type="Proteomes" id="UP000694521">
    <property type="component" value="Unplaced"/>
</dbReference>
<sequence>VLKSTPKEPQTLFPYGQPKEKACHRFVFNCTLTGNTFIQGDHLSNTRQLCLCSREPTPGKREDSGCPSDNLLFFFFLSLLTVGPLIISFRVLPSERMIIKKNPFVQSGGLYRPPHCLARYKSAILVAYSNQEKYLHHLLYYIHPFLQRQQLSYRIYLIQQVGNGTFNRAKLLNIGVREALKDEDWDCLLLHDVDLVPENDYNLYVCDEYYPKHMAMLRFALGCLYPNGCKHHLCSLSNCSYSSFFRPASRHNTGKTWKDDGMNSLEFKLLSRTKHPLYTNITVDIGYVPPFS</sequence>
<dbReference type="AlphaFoldDB" id="A0A8B9DGM3"/>
<organism evidence="3 4">
    <name type="scientific">Anser cygnoides</name>
    <name type="common">Swan goose</name>
    <dbReference type="NCBI Taxonomy" id="8845"/>
    <lineage>
        <taxon>Eukaryota</taxon>
        <taxon>Metazoa</taxon>
        <taxon>Chordata</taxon>
        <taxon>Craniata</taxon>
        <taxon>Vertebrata</taxon>
        <taxon>Euteleostomi</taxon>
        <taxon>Archelosauria</taxon>
        <taxon>Archosauria</taxon>
        <taxon>Dinosauria</taxon>
        <taxon>Saurischia</taxon>
        <taxon>Theropoda</taxon>
        <taxon>Coelurosauria</taxon>
        <taxon>Aves</taxon>
        <taxon>Neognathae</taxon>
        <taxon>Galloanserae</taxon>
        <taxon>Anseriformes</taxon>
        <taxon>Anatidae</taxon>
        <taxon>Anserinae</taxon>
        <taxon>Anser</taxon>
    </lineage>
</organism>
<keyword evidence="4" id="KW-1185">Reference proteome</keyword>
<proteinExistence type="predicted"/>
<feature type="transmembrane region" description="Helical" evidence="1">
    <location>
        <begin position="71"/>
        <end position="92"/>
    </location>
</feature>
<evidence type="ECO:0000313" key="3">
    <source>
        <dbReference type="Ensembl" id="ENSACDP00005005946.1"/>
    </source>
</evidence>
<feature type="domain" description="Galactosyltransferase N-terminal" evidence="2">
    <location>
        <begin position="81"/>
        <end position="207"/>
    </location>
</feature>
<dbReference type="GO" id="GO:0008378">
    <property type="term" value="F:galactosyltransferase activity"/>
    <property type="evidence" value="ECO:0007669"/>
    <property type="project" value="TreeGrafter"/>
</dbReference>
<dbReference type="SUPFAM" id="SSF53448">
    <property type="entry name" value="Nucleotide-diphospho-sugar transferases"/>
    <property type="match status" value="1"/>
</dbReference>
<evidence type="ECO:0000259" key="2">
    <source>
        <dbReference type="Pfam" id="PF13733"/>
    </source>
</evidence>
<dbReference type="InterPro" id="IPR029044">
    <property type="entry name" value="Nucleotide-diphossugar_trans"/>
</dbReference>